<name>A0A0M8ZP59_9HYME</name>
<keyword evidence="2" id="KW-1185">Reference proteome</keyword>
<evidence type="ECO:0000313" key="1">
    <source>
        <dbReference type="EMBL" id="KOX68245.1"/>
    </source>
</evidence>
<dbReference type="Proteomes" id="UP000053105">
    <property type="component" value="Unassembled WGS sequence"/>
</dbReference>
<proteinExistence type="predicted"/>
<evidence type="ECO:0000313" key="2">
    <source>
        <dbReference type="Proteomes" id="UP000053105"/>
    </source>
</evidence>
<dbReference type="AlphaFoldDB" id="A0A0M8ZP59"/>
<protein>
    <submittedName>
        <fullName evidence="1">Uncharacterized protein</fullName>
    </submittedName>
</protein>
<reference evidence="1 2" key="1">
    <citation type="submission" date="2015-07" db="EMBL/GenBank/DDBJ databases">
        <title>The genome of Melipona quadrifasciata.</title>
        <authorList>
            <person name="Pan H."/>
            <person name="Kapheim K."/>
        </authorList>
    </citation>
    <scope>NUCLEOTIDE SEQUENCE [LARGE SCALE GENOMIC DNA]</scope>
    <source>
        <strain evidence="1">0111107301</strain>
        <tissue evidence="1">Whole body</tissue>
    </source>
</reference>
<organism evidence="1 2">
    <name type="scientific">Melipona quadrifasciata</name>
    <dbReference type="NCBI Taxonomy" id="166423"/>
    <lineage>
        <taxon>Eukaryota</taxon>
        <taxon>Metazoa</taxon>
        <taxon>Ecdysozoa</taxon>
        <taxon>Arthropoda</taxon>
        <taxon>Hexapoda</taxon>
        <taxon>Insecta</taxon>
        <taxon>Pterygota</taxon>
        <taxon>Neoptera</taxon>
        <taxon>Endopterygota</taxon>
        <taxon>Hymenoptera</taxon>
        <taxon>Apocrita</taxon>
        <taxon>Aculeata</taxon>
        <taxon>Apoidea</taxon>
        <taxon>Anthophila</taxon>
        <taxon>Apidae</taxon>
        <taxon>Melipona</taxon>
    </lineage>
</organism>
<dbReference type="EMBL" id="KQ435944">
    <property type="protein sequence ID" value="KOX68245.1"/>
    <property type="molecule type" value="Genomic_DNA"/>
</dbReference>
<gene>
    <name evidence="1" type="ORF">WN51_06139</name>
</gene>
<accession>A0A0M8ZP59</accession>
<sequence length="90" mass="10276">MHRNLALSSLFTFRTRKYTDVLLPTTGNTMAHVAGGTLLENQVETFIVLFEFPARFEIMGGQIPQWILYTVVDLQGRLKVGNYYLFCGML</sequence>